<evidence type="ECO:0000313" key="2">
    <source>
        <dbReference type="Proteomes" id="UP000215127"/>
    </source>
</evidence>
<dbReference type="AlphaFoldDB" id="A0A1X7S1D8"/>
<accession>A0A1X7S1D8</accession>
<dbReference type="Proteomes" id="UP000215127">
    <property type="component" value="Chromosome 8"/>
</dbReference>
<dbReference type="EMBL" id="LT853699">
    <property type="protein sequence ID" value="SMQ53350.1"/>
    <property type="molecule type" value="Genomic_DNA"/>
</dbReference>
<reference evidence="1 2" key="1">
    <citation type="submission" date="2016-06" db="EMBL/GenBank/DDBJ databases">
        <authorList>
            <person name="Kjaerup R.B."/>
            <person name="Dalgaard T.S."/>
            <person name="Juul-Madsen H.R."/>
        </authorList>
    </citation>
    <scope>NUCLEOTIDE SEQUENCE [LARGE SCALE GENOMIC DNA]</scope>
</reference>
<gene>
    <name evidence="1" type="ORF">ZT3D7_G8503</name>
</gene>
<protein>
    <submittedName>
        <fullName evidence="1">Uncharacterized protein</fullName>
    </submittedName>
</protein>
<name>A0A1X7S1D8_ZYMT9</name>
<organism evidence="1 2">
    <name type="scientific">Zymoseptoria tritici (strain ST99CH_3D7)</name>
    <dbReference type="NCBI Taxonomy" id="1276538"/>
    <lineage>
        <taxon>Eukaryota</taxon>
        <taxon>Fungi</taxon>
        <taxon>Dikarya</taxon>
        <taxon>Ascomycota</taxon>
        <taxon>Pezizomycotina</taxon>
        <taxon>Dothideomycetes</taxon>
        <taxon>Dothideomycetidae</taxon>
        <taxon>Mycosphaerellales</taxon>
        <taxon>Mycosphaerellaceae</taxon>
        <taxon>Zymoseptoria</taxon>
    </lineage>
</organism>
<sequence length="111" mass="12047">MSHTNSTAPPGLPVTERTMAVPIPTYPLPRVRFPAVTPKHRGAPLASRLSLPKAVPGALCLVHSLQHICESYLEPIHSLSLIFLSTIPNNLFETTVSSTTQSAYTRQSIFA</sequence>
<proteinExistence type="predicted"/>
<evidence type="ECO:0000313" key="1">
    <source>
        <dbReference type="EMBL" id="SMQ53350.1"/>
    </source>
</evidence>
<keyword evidence="2" id="KW-1185">Reference proteome</keyword>